<dbReference type="Pfam" id="PF00589">
    <property type="entry name" value="Phage_integrase"/>
    <property type="match status" value="1"/>
</dbReference>
<dbReference type="EMBL" id="AYYY01000011">
    <property type="protein sequence ID" value="KRM62075.1"/>
    <property type="molecule type" value="Genomic_DNA"/>
</dbReference>
<comment type="caution">
    <text evidence="5">The sequence shown here is derived from an EMBL/GenBank/DDBJ whole genome shotgun (WGS) entry which is preliminary data.</text>
</comment>
<gene>
    <name evidence="5" type="ORF">FC26_GL000804</name>
</gene>
<comment type="similarity">
    <text evidence="1">Belongs to the 'phage' integrase family.</text>
</comment>
<dbReference type="Gene3D" id="1.10.150.130">
    <property type="match status" value="1"/>
</dbReference>
<keyword evidence="2" id="KW-0238">DNA-binding</keyword>
<dbReference type="GO" id="GO:0006310">
    <property type="term" value="P:DNA recombination"/>
    <property type="evidence" value="ECO:0007669"/>
    <property type="project" value="UniProtKB-KW"/>
</dbReference>
<dbReference type="InterPro" id="IPR013762">
    <property type="entry name" value="Integrase-like_cat_sf"/>
</dbReference>
<accession>A0A0R2ACV8</accession>
<evidence type="ECO:0000313" key="6">
    <source>
        <dbReference type="Proteomes" id="UP000051733"/>
    </source>
</evidence>
<evidence type="ECO:0000256" key="2">
    <source>
        <dbReference type="ARBA" id="ARBA00023125"/>
    </source>
</evidence>
<dbReference type="STRING" id="1423813.FC26_GL000804"/>
<evidence type="ECO:0000256" key="3">
    <source>
        <dbReference type="ARBA" id="ARBA00023172"/>
    </source>
</evidence>
<dbReference type="GO" id="GO:0003677">
    <property type="term" value="F:DNA binding"/>
    <property type="evidence" value="ECO:0007669"/>
    <property type="project" value="UniProtKB-KW"/>
</dbReference>
<dbReference type="PATRIC" id="fig|1423813.3.peg.818"/>
<dbReference type="PROSITE" id="PS51898">
    <property type="entry name" value="TYR_RECOMBINASE"/>
    <property type="match status" value="1"/>
</dbReference>
<dbReference type="Gene3D" id="1.10.443.10">
    <property type="entry name" value="Intergrase catalytic core"/>
    <property type="match status" value="1"/>
</dbReference>
<sequence>MRYLTEVPMRPANELEGYTENLNYHHMTRDEAREMAFWDYFCWWTKKYKVGHIRPVTIRKYYSNAKSIWIVAPNAKLKDFEKNRHTLQALLDGYGQTHQHATTLEFKNHVIASLRSATDDQFIDGISISQIKVHTVEDTWSQQKKSEVKNEVKTLDATEYRKFKLQIEIELQEKLKEPAIVPPTDPSHFIRRKGNTSISEQTKLMVLMILLHTGCRFAEAIGITFEDVSNGELKIDKTWDYKDNTGFAKTKNTSSIRTVFIDATLEKMINDFHIWKLKNFGESKLPIGVEPNTYFYNDTMNSYFRRKQKQYGINKNLSIHKIRHTYISYLLNEGVSAETIARQVGHSDTTMIQQVYGHLMAERQAQDKLKISSLMS</sequence>
<protein>
    <submittedName>
        <fullName evidence="5">Phage family integrase</fullName>
    </submittedName>
</protein>
<dbReference type="SUPFAM" id="SSF56349">
    <property type="entry name" value="DNA breaking-rejoining enzymes"/>
    <property type="match status" value="1"/>
</dbReference>
<dbReference type="AlphaFoldDB" id="A0A0R2ACV8"/>
<dbReference type="CDD" id="cd01189">
    <property type="entry name" value="INT_ICEBs1_C_like"/>
    <property type="match status" value="1"/>
</dbReference>
<organism evidence="5 6">
    <name type="scientific">Paucilactobacillus vaccinostercus DSM 20634</name>
    <dbReference type="NCBI Taxonomy" id="1423813"/>
    <lineage>
        <taxon>Bacteria</taxon>
        <taxon>Bacillati</taxon>
        <taxon>Bacillota</taxon>
        <taxon>Bacilli</taxon>
        <taxon>Lactobacillales</taxon>
        <taxon>Lactobacillaceae</taxon>
        <taxon>Paucilactobacillus</taxon>
    </lineage>
</organism>
<dbReference type="InterPro" id="IPR010998">
    <property type="entry name" value="Integrase_recombinase_N"/>
</dbReference>
<feature type="domain" description="Tyr recombinase" evidence="4">
    <location>
        <begin position="176"/>
        <end position="369"/>
    </location>
</feature>
<evidence type="ECO:0000256" key="1">
    <source>
        <dbReference type="ARBA" id="ARBA00008857"/>
    </source>
</evidence>
<dbReference type="GO" id="GO:0015074">
    <property type="term" value="P:DNA integration"/>
    <property type="evidence" value="ECO:0007669"/>
    <property type="project" value="InterPro"/>
</dbReference>
<dbReference type="InterPro" id="IPR002104">
    <property type="entry name" value="Integrase_catalytic"/>
</dbReference>
<evidence type="ECO:0000259" key="4">
    <source>
        <dbReference type="PROSITE" id="PS51898"/>
    </source>
</evidence>
<dbReference type="InterPro" id="IPR050090">
    <property type="entry name" value="Tyrosine_recombinase_XerCD"/>
</dbReference>
<dbReference type="PANTHER" id="PTHR30349">
    <property type="entry name" value="PHAGE INTEGRASE-RELATED"/>
    <property type="match status" value="1"/>
</dbReference>
<keyword evidence="6" id="KW-1185">Reference proteome</keyword>
<dbReference type="PANTHER" id="PTHR30349:SF64">
    <property type="entry name" value="PROPHAGE INTEGRASE INTD-RELATED"/>
    <property type="match status" value="1"/>
</dbReference>
<dbReference type="InterPro" id="IPR011010">
    <property type="entry name" value="DNA_brk_join_enz"/>
</dbReference>
<name>A0A0R2ACV8_9LACO</name>
<evidence type="ECO:0000313" key="5">
    <source>
        <dbReference type="EMBL" id="KRM62075.1"/>
    </source>
</evidence>
<dbReference type="Proteomes" id="UP000051733">
    <property type="component" value="Unassembled WGS sequence"/>
</dbReference>
<reference evidence="5 6" key="1">
    <citation type="journal article" date="2015" name="Genome Announc.">
        <title>Expanding the biotechnology potential of lactobacilli through comparative genomics of 213 strains and associated genera.</title>
        <authorList>
            <person name="Sun Z."/>
            <person name="Harris H.M."/>
            <person name="McCann A."/>
            <person name="Guo C."/>
            <person name="Argimon S."/>
            <person name="Zhang W."/>
            <person name="Yang X."/>
            <person name="Jeffery I.B."/>
            <person name="Cooney J.C."/>
            <person name="Kagawa T.F."/>
            <person name="Liu W."/>
            <person name="Song Y."/>
            <person name="Salvetti E."/>
            <person name="Wrobel A."/>
            <person name="Rasinkangas P."/>
            <person name="Parkhill J."/>
            <person name="Rea M.C."/>
            <person name="O'Sullivan O."/>
            <person name="Ritari J."/>
            <person name="Douillard F.P."/>
            <person name="Paul Ross R."/>
            <person name="Yang R."/>
            <person name="Briner A.E."/>
            <person name="Felis G.E."/>
            <person name="de Vos W.M."/>
            <person name="Barrangou R."/>
            <person name="Klaenhammer T.R."/>
            <person name="Caufield P.W."/>
            <person name="Cui Y."/>
            <person name="Zhang H."/>
            <person name="O'Toole P.W."/>
        </authorList>
    </citation>
    <scope>NUCLEOTIDE SEQUENCE [LARGE SCALE GENOMIC DNA]</scope>
    <source>
        <strain evidence="5 6">DSM 20634</strain>
    </source>
</reference>
<proteinExistence type="inferred from homology"/>
<keyword evidence="3" id="KW-0233">DNA recombination</keyword>